<dbReference type="eggNOG" id="KOG1080">
    <property type="taxonomic scope" value="Eukaryota"/>
</dbReference>
<evidence type="ECO:0000313" key="10">
    <source>
        <dbReference type="Proteomes" id="UP000030693"/>
    </source>
</evidence>
<evidence type="ECO:0000256" key="7">
    <source>
        <dbReference type="SAM" id="MobiDB-lite"/>
    </source>
</evidence>
<dbReference type="PANTHER" id="PTHR45814:SF2">
    <property type="entry name" value="HISTONE-LYSINE N-METHYLTRANSFERASE SETD1"/>
    <property type="match status" value="1"/>
</dbReference>
<proteinExistence type="predicted"/>
<dbReference type="GeneID" id="20525441"/>
<dbReference type="SUPFAM" id="SSF82199">
    <property type="entry name" value="SET domain"/>
    <property type="match status" value="2"/>
</dbReference>
<organism evidence="9">
    <name type="scientific">Fonticula alba</name>
    <name type="common">Slime mold</name>
    <dbReference type="NCBI Taxonomy" id="691883"/>
    <lineage>
        <taxon>Eukaryota</taxon>
        <taxon>Rotosphaerida</taxon>
        <taxon>Fonticulaceae</taxon>
        <taxon>Fonticula</taxon>
    </lineage>
</organism>
<keyword evidence="3" id="KW-0808">Transferase</keyword>
<comment type="subcellular location">
    <subcellularLocation>
        <location evidence="1">Nucleus</location>
    </subcellularLocation>
</comment>
<keyword evidence="5" id="KW-0156">Chromatin regulator</keyword>
<evidence type="ECO:0000313" key="9">
    <source>
        <dbReference type="EMBL" id="KCV73173.1"/>
    </source>
</evidence>
<dbReference type="InterPro" id="IPR046341">
    <property type="entry name" value="SET_dom_sf"/>
</dbReference>
<accession>A0A058ZGW0</accession>
<evidence type="ECO:0000256" key="2">
    <source>
        <dbReference type="ARBA" id="ARBA00022603"/>
    </source>
</evidence>
<protein>
    <recommendedName>
        <fullName evidence="8">Post-SET domain-containing protein</fullName>
    </recommendedName>
</protein>
<dbReference type="GO" id="GO:0032259">
    <property type="term" value="P:methylation"/>
    <property type="evidence" value="ECO:0007669"/>
    <property type="project" value="UniProtKB-KW"/>
</dbReference>
<feature type="domain" description="Post-SET" evidence="8">
    <location>
        <begin position="117"/>
        <end position="133"/>
    </location>
</feature>
<dbReference type="InterPro" id="IPR044570">
    <property type="entry name" value="Set1-like"/>
</dbReference>
<dbReference type="GO" id="GO:0048188">
    <property type="term" value="C:Set1C/COMPASS complex"/>
    <property type="evidence" value="ECO:0007669"/>
    <property type="project" value="TreeGrafter"/>
</dbReference>
<feature type="region of interest" description="Disordered" evidence="7">
    <location>
        <begin position="37"/>
        <end position="66"/>
    </location>
</feature>
<keyword evidence="4" id="KW-0949">S-adenosyl-L-methionine</keyword>
<evidence type="ECO:0000256" key="5">
    <source>
        <dbReference type="ARBA" id="ARBA00022853"/>
    </source>
</evidence>
<dbReference type="GO" id="GO:0042800">
    <property type="term" value="F:histone H3K4 methyltransferase activity"/>
    <property type="evidence" value="ECO:0007669"/>
    <property type="project" value="InterPro"/>
</dbReference>
<dbReference type="Gene3D" id="2.170.270.10">
    <property type="entry name" value="SET domain"/>
    <property type="match status" value="1"/>
</dbReference>
<evidence type="ECO:0000256" key="4">
    <source>
        <dbReference type="ARBA" id="ARBA00022691"/>
    </source>
</evidence>
<dbReference type="EMBL" id="KB932201">
    <property type="protein sequence ID" value="KCV73173.1"/>
    <property type="molecule type" value="Genomic_DNA"/>
</dbReference>
<dbReference type="Proteomes" id="UP000030693">
    <property type="component" value="Unassembled WGS sequence"/>
</dbReference>
<evidence type="ECO:0000259" key="8">
    <source>
        <dbReference type="PROSITE" id="PS50868"/>
    </source>
</evidence>
<dbReference type="PANTHER" id="PTHR45814">
    <property type="entry name" value="HISTONE-LYSINE N-METHYLTRANSFERASE SETD1"/>
    <property type="match status" value="1"/>
</dbReference>
<keyword evidence="2" id="KW-0489">Methyltransferase</keyword>
<dbReference type="InterPro" id="IPR003616">
    <property type="entry name" value="Post-SET_dom"/>
</dbReference>
<dbReference type="OrthoDB" id="308383at2759"/>
<evidence type="ECO:0000256" key="6">
    <source>
        <dbReference type="ARBA" id="ARBA00023242"/>
    </source>
</evidence>
<name>A0A058ZGW0_FONAL</name>
<dbReference type="PROSITE" id="PS50868">
    <property type="entry name" value="POST_SET"/>
    <property type="match status" value="1"/>
</dbReference>
<keyword evidence="6" id="KW-0539">Nucleus</keyword>
<dbReference type="RefSeq" id="XP_009492874.1">
    <property type="nucleotide sequence ID" value="XM_009494599.1"/>
</dbReference>
<dbReference type="SMART" id="SM00508">
    <property type="entry name" value="PostSET"/>
    <property type="match status" value="1"/>
</dbReference>
<reference evidence="9" key="1">
    <citation type="submission" date="2013-04" db="EMBL/GenBank/DDBJ databases">
        <title>The Genome Sequence of Fonticula alba ATCC 38817.</title>
        <authorList>
            <consortium name="The Broad Institute Genomics Platform"/>
            <person name="Russ C."/>
            <person name="Cuomo C."/>
            <person name="Burger G."/>
            <person name="Gray M.W."/>
            <person name="Holland P.W.H."/>
            <person name="King N."/>
            <person name="Lang F.B.F."/>
            <person name="Roger A.J."/>
            <person name="Ruiz-Trillo I."/>
            <person name="Brown M."/>
            <person name="Walker B."/>
            <person name="Young S."/>
            <person name="Zeng Q."/>
            <person name="Gargeya S."/>
            <person name="Fitzgerald M."/>
            <person name="Haas B."/>
            <person name="Abouelleil A."/>
            <person name="Allen A.W."/>
            <person name="Alvarado L."/>
            <person name="Arachchi H.M."/>
            <person name="Berlin A.M."/>
            <person name="Chapman S.B."/>
            <person name="Gainer-Dewar J."/>
            <person name="Goldberg J."/>
            <person name="Griggs A."/>
            <person name="Gujja S."/>
            <person name="Hansen M."/>
            <person name="Howarth C."/>
            <person name="Imamovic A."/>
            <person name="Ireland A."/>
            <person name="Larimer J."/>
            <person name="McCowan C."/>
            <person name="Murphy C."/>
            <person name="Pearson M."/>
            <person name="Poon T.W."/>
            <person name="Priest M."/>
            <person name="Roberts A."/>
            <person name="Saif S."/>
            <person name="Shea T."/>
            <person name="Sisk P."/>
            <person name="Sykes S."/>
            <person name="Wortman J."/>
            <person name="Nusbaum C."/>
            <person name="Birren B."/>
        </authorList>
    </citation>
    <scope>NUCLEOTIDE SEQUENCE [LARGE SCALE GENOMIC DNA]</scope>
    <source>
        <strain evidence="9">ATCC 38817</strain>
    </source>
</reference>
<gene>
    <name evidence="9" type="ORF">H696_00716</name>
</gene>
<evidence type="ECO:0000256" key="3">
    <source>
        <dbReference type="ARBA" id="ARBA00022679"/>
    </source>
</evidence>
<keyword evidence="10" id="KW-1185">Reference proteome</keyword>
<sequence>MARFLNHSCDPNAFAKVHFDTSTSAAPFVGSYADAQGHAAGGAGGNSDDAGGHPSQSSTPGFSIDSPGVVRSFGEMVQLGGRPGATERIFFHAKRAIAVGQEITFDYQFPLEDELEERVPCLCGSPNCRGTLN</sequence>
<evidence type="ECO:0000256" key="1">
    <source>
        <dbReference type="ARBA" id="ARBA00004123"/>
    </source>
</evidence>
<dbReference type="STRING" id="691883.A0A058ZGW0"/>
<dbReference type="AlphaFoldDB" id="A0A058ZGW0"/>